<dbReference type="InterPro" id="IPR035919">
    <property type="entry name" value="EAL_sf"/>
</dbReference>
<dbReference type="PIRSF" id="PIRSF003180">
    <property type="entry name" value="DiGMPpdiest_YuxH"/>
    <property type="match status" value="1"/>
</dbReference>
<accession>A0A544SZL7</accession>
<sequence>MDIFVARQPIFTQDEHIFAYELLYRNGQDNTFPTIAGDEATLDVLTHSFLTIGINELAGEKLCFINFTENLLKKEVFSKFPANRIVVEILEDIPITIALIENLREIKSLGFLIALDDFVLQKNVKLYEELFSLVDFIKVDFLLSTQTERYAIERIVKANYPNIMLLAEKVETREQFHEARAAGYKLFQGYFFAKPEVIKGSEIPANLAQYFRIINLLRNNSVSVEEISNEIERDVSLSFKVLKMINSPAVRSKSKVRSIKQGVLILGLEELNHWMYVLLLRESKKNHSGDGMALIEASLFRAKICELLARRKFLQNASEYFLVGMFSLIDTLLHRPMIHLLQDLPLSDEVAETLSGTKTEMTPFLELAIACDEVRWDDMIVGAALLSIDHSTLNTLYLEARRFATEIIN</sequence>
<dbReference type="InterPro" id="IPR014408">
    <property type="entry name" value="dGMP_Pdiesterase_EAL/HD-GYP"/>
</dbReference>
<dbReference type="InterPro" id="IPR013976">
    <property type="entry name" value="HDOD"/>
</dbReference>
<gene>
    <name evidence="3" type="ORF">FG382_16330</name>
</gene>
<dbReference type="Gene3D" id="3.20.20.450">
    <property type="entry name" value="EAL domain"/>
    <property type="match status" value="1"/>
</dbReference>
<name>A0A544SZL7_9BACI</name>
<proteinExistence type="predicted"/>
<dbReference type="AlphaFoldDB" id="A0A544SZL7"/>
<dbReference type="RefSeq" id="WP_142539962.1">
    <property type="nucleotide sequence ID" value="NZ_BMIE01000008.1"/>
</dbReference>
<dbReference type="InterPro" id="IPR001633">
    <property type="entry name" value="EAL_dom"/>
</dbReference>
<comment type="caution">
    <text evidence="3">The sequence shown here is derived from an EMBL/GenBank/DDBJ whole genome shotgun (WGS) entry which is preliminary data.</text>
</comment>
<evidence type="ECO:0000313" key="4">
    <source>
        <dbReference type="Proteomes" id="UP000317316"/>
    </source>
</evidence>
<dbReference type="PANTHER" id="PTHR33525">
    <property type="match status" value="1"/>
</dbReference>
<dbReference type="EMBL" id="VDGH01000010">
    <property type="protein sequence ID" value="TQR10642.1"/>
    <property type="molecule type" value="Genomic_DNA"/>
</dbReference>
<dbReference type="SMART" id="SM00052">
    <property type="entry name" value="EAL"/>
    <property type="match status" value="1"/>
</dbReference>
<dbReference type="SUPFAM" id="SSF141868">
    <property type="entry name" value="EAL domain-like"/>
    <property type="match status" value="1"/>
</dbReference>
<dbReference type="SUPFAM" id="SSF109604">
    <property type="entry name" value="HD-domain/PDEase-like"/>
    <property type="match status" value="1"/>
</dbReference>
<evidence type="ECO:0000259" key="2">
    <source>
        <dbReference type="PROSITE" id="PS51833"/>
    </source>
</evidence>
<feature type="domain" description="EAL" evidence="1">
    <location>
        <begin position="1"/>
        <end position="209"/>
    </location>
</feature>
<protein>
    <submittedName>
        <fullName evidence="3">HDOD domain-containing protein</fullName>
    </submittedName>
</protein>
<dbReference type="PROSITE" id="PS50883">
    <property type="entry name" value="EAL"/>
    <property type="match status" value="1"/>
</dbReference>
<dbReference type="Pfam" id="PF08668">
    <property type="entry name" value="HDOD"/>
    <property type="match status" value="1"/>
</dbReference>
<evidence type="ECO:0000259" key="1">
    <source>
        <dbReference type="PROSITE" id="PS50883"/>
    </source>
</evidence>
<dbReference type="Proteomes" id="UP000317316">
    <property type="component" value="Unassembled WGS sequence"/>
</dbReference>
<dbReference type="PANTHER" id="PTHR33525:SF4">
    <property type="entry name" value="CYCLIC DI-GMP PHOSPHODIESTERASE CDGJ"/>
    <property type="match status" value="1"/>
</dbReference>
<organism evidence="3 4">
    <name type="scientific">Psychrobacillus lasiicapitis</name>
    <dbReference type="NCBI Taxonomy" id="1636719"/>
    <lineage>
        <taxon>Bacteria</taxon>
        <taxon>Bacillati</taxon>
        <taxon>Bacillota</taxon>
        <taxon>Bacilli</taxon>
        <taxon>Bacillales</taxon>
        <taxon>Bacillaceae</taxon>
        <taxon>Psychrobacillus</taxon>
    </lineage>
</organism>
<dbReference type="Pfam" id="PF00563">
    <property type="entry name" value="EAL"/>
    <property type="match status" value="1"/>
</dbReference>
<reference evidence="3 4" key="1">
    <citation type="submission" date="2019-05" db="EMBL/GenBank/DDBJ databases">
        <title>Psychrobacillus vulpis sp. nov., a new species isolated from feces of a red fox that inhabits in The Tablas de Daimiel Natural Park, Albacete, Spain.</title>
        <authorList>
            <person name="Rodriguez M."/>
            <person name="Reina J.C."/>
            <person name="Bejar V."/>
            <person name="Llamas I."/>
        </authorList>
    </citation>
    <scope>NUCLEOTIDE SEQUENCE [LARGE SCALE GENOMIC DNA]</scope>
    <source>
        <strain evidence="3 4">NEAU-3TGS17</strain>
    </source>
</reference>
<dbReference type="PROSITE" id="PS51833">
    <property type="entry name" value="HDOD"/>
    <property type="match status" value="1"/>
</dbReference>
<dbReference type="InterPro" id="IPR052340">
    <property type="entry name" value="RNase_Y/CdgJ"/>
</dbReference>
<feature type="domain" description="HDOD" evidence="2">
    <location>
        <begin position="203"/>
        <end position="392"/>
    </location>
</feature>
<evidence type="ECO:0000313" key="3">
    <source>
        <dbReference type="EMBL" id="TQR10642.1"/>
    </source>
</evidence>
<keyword evidence="4" id="KW-1185">Reference proteome</keyword>
<dbReference type="OrthoDB" id="9804751at2"/>
<dbReference type="Gene3D" id="1.10.3210.10">
    <property type="entry name" value="Hypothetical protein af1432"/>
    <property type="match status" value="1"/>
</dbReference>